<evidence type="ECO:0000313" key="3">
    <source>
        <dbReference type="Proteomes" id="UP000198623"/>
    </source>
</evidence>
<dbReference type="InterPro" id="IPR011009">
    <property type="entry name" value="Kinase-like_dom_sf"/>
</dbReference>
<reference evidence="3" key="1">
    <citation type="submission" date="2016-10" db="EMBL/GenBank/DDBJ databases">
        <authorList>
            <person name="Varghese N."/>
            <person name="Submissions S."/>
        </authorList>
    </citation>
    <scope>NUCLEOTIDE SEQUENCE [LARGE SCALE GENOMIC DNA]</scope>
    <source>
        <strain evidence="3">CGMCC 1.10971</strain>
    </source>
</reference>
<keyword evidence="3" id="KW-1185">Reference proteome</keyword>
<keyword evidence="2" id="KW-0418">Kinase</keyword>
<dbReference type="STRING" id="1045558.SAMN05216175_103264"/>
<dbReference type="InterPro" id="IPR002575">
    <property type="entry name" value="Aminoglycoside_PTrfase"/>
</dbReference>
<name>A0A1I2P445_9GAMM</name>
<dbReference type="RefSeq" id="WP_090725861.1">
    <property type="nucleotide sequence ID" value="NZ_FOOU01000003.1"/>
</dbReference>
<dbReference type="EMBL" id="FOOU01000003">
    <property type="protein sequence ID" value="SFG10982.1"/>
    <property type="molecule type" value="Genomic_DNA"/>
</dbReference>
<proteinExistence type="predicted"/>
<dbReference type="InterPro" id="IPR052077">
    <property type="entry name" value="CcrZ_PhaseVar_Mediator"/>
</dbReference>
<gene>
    <name evidence="2" type="ORF">SAMN05216175_103264</name>
</gene>
<sequence length="262" mass="29839">MKQNRLLENVNMQLSADVQWQLLPHSGTTNQLYSGWYQYQSVVLRLNTEKQVLGVCRQREEKVLHLIDAKSWAPDVVQQQMPDKNQPGWLLMKRYAALGDAPIDDLHDQILNCIFECQQIKDLPLINYSALWNSYQQKIDELAKASQAQMLLDSIRVLMCELNDIAWIEACLVHHDLHKGNLLSSAGQLIVIDWEYAGLGTPWLDAAALVTEFSAPLQAVAALPAFRHIDVKTFDHAISIAQRINQQLNRLWYELGTDITAP</sequence>
<dbReference type="SUPFAM" id="SSF56112">
    <property type="entry name" value="Protein kinase-like (PK-like)"/>
    <property type="match status" value="1"/>
</dbReference>
<dbReference type="Proteomes" id="UP000198623">
    <property type="component" value="Unassembled WGS sequence"/>
</dbReference>
<keyword evidence="2" id="KW-0808">Transferase</keyword>
<dbReference type="Gene3D" id="3.90.1200.10">
    <property type="match status" value="1"/>
</dbReference>
<feature type="domain" description="Aminoglycoside phosphotransferase" evidence="1">
    <location>
        <begin position="27"/>
        <end position="222"/>
    </location>
</feature>
<dbReference type="AlphaFoldDB" id="A0A1I2P445"/>
<organism evidence="2 3">
    <name type="scientific">Neptunomonas qingdaonensis</name>
    <dbReference type="NCBI Taxonomy" id="1045558"/>
    <lineage>
        <taxon>Bacteria</taxon>
        <taxon>Pseudomonadati</taxon>
        <taxon>Pseudomonadota</taxon>
        <taxon>Gammaproteobacteria</taxon>
        <taxon>Oceanospirillales</taxon>
        <taxon>Oceanospirillaceae</taxon>
        <taxon>Neptunomonas</taxon>
    </lineage>
</organism>
<evidence type="ECO:0000259" key="1">
    <source>
        <dbReference type="Pfam" id="PF01636"/>
    </source>
</evidence>
<evidence type="ECO:0000313" key="2">
    <source>
        <dbReference type="EMBL" id="SFG10982.1"/>
    </source>
</evidence>
<dbReference type="PANTHER" id="PTHR40086">
    <property type="entry name" value="PHOSPHOTRANSFERASE YTMP-RELATED"/>
    <property type="match status" value="1"/>
</dbReference>
<dbReference type="PANTHER" id="PTHR40086:SF1">
    <property type="entry name" value="CELL CYCLE REGULATOR CCRZ"/>
    <property type="match status" value="1"/>
</dbReference>
<dbReference type="GO" id="GO:0016301">
    <property type="term" value="F:kinase activity"/>
    <property type="evidence" value="ECO:0007669"/>
    <property type="project" value="UniProtKB-KW"/>
</dbReference>
<accession>A0A1I2P445</accession>
<protein>
    <submittedName>
        <fullName evidence="2">Thiamine kinase</fullName>
    </submittedName>
</protein>
<dbReference type="Pfam" id="PF01636">
    <property type="entry name" value="APH"/>
    <property type="match status" value="1"/>
</dbReference>